<evidence type="ECO:0000256" key="1">
    <source>
        <dbReference type="ARBA" id="ARBA00004141"/>
    </source>
</evidence>
<dbReference type="EMBL" id="JAPQKO010000003">
    <property type="protein sequence ID" value="KAJ5172944.1"/>
    <property type="molecule type" value="Genomic_DNA"/>
</dbReference>
<feature type="compositionally biased region" description="Polar residues" evidence="7">
    <location>
        <begin position="677"/>
        <end position="688"/>
    </location>
</feature>
<keyword evidence="6 8" id="KW-0472">Membrane</keyword>
<proteinExistence type="inferred from homology"/>
<dbReference type="PANTHER" id="PTHR31145">
    <property type="entry name" value="INTEGRAL MEMBRANE PROTEIN (AFU_ORTHOLOGUE AFUA_7G01610)"/>
    <property type="match status" value="1"/>
</dbReference>
<keyword evidence="3 8" id="KW-0812">Transmembrane</keyword>
<feature type="signal peptide" evidence="9">
    <location>
        <begin position="1"/>
        <end position="20"/>
    </location>
</feature>
<evidence type="ECO:0000256" key="9">
    <source>
        <dbReference type="SAM" id="SignalP"/>
    </source>
</evidence>
<feature type="compositionally biased region" description="Polar residues" evidence="7">
    <location>
        <begin position="695"/>
        <end position="707"/>
    </location>
</feature>
<comment type="similarity">
    <text evidence="2">Belongs to the transient receptor potential (TRP) ion channel family.</text>
</comment>
<feature type="transmembrane region" description="Helical" evidence="8">
    <location>
        <begin position="322"/>
        <end position="344"/>
    </location>
</feature>
<feature type="region of interest" description="Disordered" evidence="7">
    <location>
        <begin position="718"/>
        <end position="737"/>
    </location>
</feature>
<evidence type="ECO:0000256" key="7">
    <source>
        <dbReference type="SAM" id="MobiDB-lite"/>
    </source>
</evidence>
<evidence type="ECO:0000256" key="4">
    <source>
        <dbReference type="ARBA" id="ARBA00022729"/>
    </source>
</evidence>
<evidence type="ECO:0000256" key="5">
    <source>
        <dbReference type="ARBA" id="ARBA00022989"/>
    </source>
</evidence>
<keyword evidence="5 8" id="KW-1133">Transmembrane helix</keyword>
<gene>
    <name evidence="11" type="ORF">N7492_005537</name>
</gene>
<dbReference type="GO" id="GO:0016020">
    <property type="term" value="C:membrane"/>
    <property type="evidence" value="ECO:0007669"/>
    <property type="project" value="UniProtKB-SubCell"/>
</dbReference>
<keyword evidence="12" id="KW-1185">Reference proteome</keyword>
<dbReference type="PANTHER" id="PTHR31145:SF2">
    <property type="entry name" value="FLAVIN CARRIER PROTEIN 2"/>
    <property type="match status" value="1"/>
</dbReference>
<dbReference type="InterPro" id="IPR010308">
    <property type="entry name" value="TRP_C"/>
</dbReference>
<evidence type="ECO:0000259" key="10">
    <source>
        <dbReference type="SMART" id="SM01320"/>
    </source>
</evidence>
<feature type="compositionally biased region" description="Polar residues" evidence="7">
    <location>
        <begin position="650"/>
        <end position="670"/>
    </location>
</feature>
<feature type="transmembrane region" description="Helical" evidence="8">
    <location>
        <begin position="376"/>
        <end position="396"/>
    </location>
</feature>
<evidence type="ECO:0000256" key="3">
    <source>
        <dbReference type="ARBA" id="ARBA00022692"/>
    </source>
</evidence>
<sequence length="737" mass="80670">MRLIPLLTYFVAFLAPLASATKLLESNALNLCMESDLFKATYFNVVFYPENNSLIVGFDGVSSISGKVIAELTLTAYGYKAYENTLDPCSITGFGMCPMAPGPIDLDNVPLSLDADTASNVPGIAYTVPDLDAKVQIIIKRKESGEKIACVEASLSNGKTVYQNGVAWVTAIISGLGLAASAVTSGLGHSNTAAHVAANALSLFGFMQSQAMIGMTSVHMPPIVESWTQNFQWSMGIIRVGFIQKICTWYQRATGGTPSTVLSTLRTTSVQVMKRSLVDPAVNLMKRATGIISKRADSSQKIEVVRGIHRVGFRAAIEETNIFLTGLIFFVVFVCIVVIIVASFKGICELLVKHGKMNSEKFQDFRNGWKVVTRGILFRMTLIGFPQMCVLCLWEFTQRDSAAEIVLAVVMFISLLIALGWAAQKVIRLAKRSVTMHKNPAYILYSDPAALNKWGFLYVQYRATAYYFVVPYLIYVLIKGMFIGLSQPAPVVQTVALVIIEAAMLIAVCILRPWMDKKTNIYNISIAVINFINVIFLLVFSNVFNPPGMMIGVMGVIFFVYNAAFALVLLILVLIASGYALVSKDPDTRYQPMRDDRGSFIKSQTQLNTELDALGAAARGDMKATESHQNPFADDTASISSDHGHHGSHNNLNAPNMSQTNMSQPRSPIDTSVPLFPTNTSPPRNNQAGYDHFGRSTSSPSMRSYDNAQVGVSALDTSYRSQHNASPWQRGAGYDEH</sequence>
<evidence type="ECO:0000256" key="2">
    <source>
        <dbReference type="ARBA" id="ARBA00010642"/>
    </source>
</evidence>
<dbReference type="Pfam" id="PF14558">
    <property type="entry name" value="TRP_N"/>
    <property type="match status" value="1"/>
</dbReference>
<evidence type="ECO:0000256" key="6">
    <source>
        <dbReference type="ARBA" id="ARBA00023136"/>
    </source>
</evidence>
<protein>
    <recommendedName>
        <fullName evidence="10">ML-like domain-containing protein</fullName>
    </recommendedName>
</protein>
<reference evidence="11" key="1">
    <citation type="submission" date="2022-11" db="EMBL/GenBank/DDBJ databases">
        <authorList>
            <person name="Petersen C."/>
        </authorList>
    </citation>
    <scope>NUCLEOTIDE SEQUENCE</scope>
    <source>
        <strain evidence="11">IBT 21917</strain>
    </source>
</reference>
<dbReference type="GO" id="GO:0055085">
    <property type="term" value="P:transmembrane transport"/>
    <property type="evidence" value="ECO:0007669"/>
    <property type="project" value="TreeGrafter"/>
</dbReference>
<reference evidence="11" key="2">
    <citation type="journal article" date="2023" name="IMA Fungus">
        <title>Comparative genomic study of the Penicillium genus elucidates a diverse pangenome and 15 lateral gene transfer events.</title>
        <authorList>
            <person name="Petersen C."/>
            <person name="Sorensen T."/>
            <person name="Nielsen M.R."/>
            <person name="Sondergaard T.E."/>
            <person name="Sorensen J.L."/>
            <person name="Fitzpatrick D.A."/>
            <person name="Frisvad J.C."/>
            <person name="Nielsen K.L."/>
        </authorList>
    </citation>
    <scope>NUCLEOTIDE SEQUENCE</scope>
    <source>
        <strain evidence="11">IBT 21917</strain>
    </source>
</reference>
<evidence type="ECO:0000256" key="8">
    <source>
        <dbReference type="SAM" id="Phobius"/>
    </source>
</evidence>
<organism evidence="11 12">
    <name type="scientific">Penicillium capsulatum</name>
    <dbReference type="NCBI Taxonomy" id="69766"/>
    <lineage>
        <taxon>Eukaryota</taxon>
        <taxon>Fungi</taxon>
        <taxon>Dikarya</taxon>
        <taxon>Ascomycota</taxon>
        <taxon>Pezizomycotina</taxon>
        <taxon>Eurotiomycetes</taxon>
        <taxon>Eurotiomycetidae</taxon>
        <taxon>Eurotiales</taxon>
        <taxon>Aspergillaceae</taxon>
        <taxon>Penicillium</taxon>
    </lineage>
</organism>
<evidence type="ECO:0000313" key="11">
    <source>
        <dbReference type="EMBL" id="KAJ5172944.1"/>
    </source>
</evidence>
<dbReference type="Proteomes" id="UP001146351">
    <property type="component" value="Unassembled WGS sequence"/>
</dbReference>
<dbReference type="InterPro" id="IPR040241">
    <property type="entry name" value="TRP_Flc/Pkd2-like"/>
</dbReference>
<evidence type="ECO:0000313" key="12">
    <source>
        <dbReference type="Proteomes" id="UP001146351"/>
    </source>
</evidence>
<name>A0A9W9LR44_9EURO</name>
<comment type="caution">
    <text evidence="11">The sequence shown here is derived from an EMBL/GenBank/DDBJ whole genome shotgun (WGS) entry which is preliminary data.</text>
</comment>
<feature type="domain" description="ML-like" evidence="10">
    <location>
        <begin position="22"/>
        <end position="162"/>
    </location>
</feature>
<feature type="transmembrane region" description="Helical" evidence="8">
    <location>
        <begin position="523"/>
        <end position="544"/>
    </location>
</feature>
<feature type="transmembrane region" description="Helical" evidence="8">
    <location>
        <begin position="402"/>
        <end position="423"/>
    </location>
</feature>
<comment type="subcellular location">
    <subcellularLocation>
        <location evidence="1">Membrane</location>
        <topology evidence="1">Multi-pass membrane protein</topology>
    </subcellularLocation>
</comment>
<dbReference type="InterPro" id="IPR032800">
    <property type="entry name" value="TRP_N"/>
</dbReference>
<feature type="chain" id="PRO_5040926998" description="ML-like domain-containing protein" evidence="9">
    <location>
        <begin position="21"/>
        <end position="737"/>
    </location>
</feature>
<dbReference type="SMART" id="SM01320">
    <property type="entry name" value="TRP_N"/>
    <property type="match status" value="1"/>
</dbReference>
<dbReference type="AlphaFoldDB" id="A0A9W9LR44"/>
<feature type="region of interest" description="Disordered" evidence="7">
    <location>
        <begin position="622"/>
        <end position="709"/>
    </location>
</feature>
<keyword evidence="4 9" id="KW-0732">Signal</keyword>
<dbReference type="GO" id="GO:0009272">
    <property type="term" value="P:fungal-type cell wall biogenesis"/>
    <property type="evidence" value="ECO:0007669"/>
    <property type="project" value="TreeGrafter"/>
</dbReference>
<dbReference type="Pfam" id="PF06011">
    <property type="entry name" value="TRP"/>
    <property type="match status" value="1"/>
</dbReference>
<feature type="compositionally biased region" description="Polar residues" evidence="7">
    <location>
        <begin position="718"/>
        <end position="727"/>
    </location>
</feature>
<feature type="transmembrane region" description="Helical" evidence="8">
    <location>
        <begin position="556"/>
        <end position="582"/>
    </location>
</feature>
<dbReference type="OrthoDB" id="5212126at2759"/>
<feature type="transmembrane region" description="Helical" evidence="8">
    <location>
        <begin position="491"/>
        <end position="511"/>
    </location>
</feature>
<accession>A0A9W9LR44</accession>
<feature type="transmembrane region" description="Helical" evidence="8">
    <location>
        <begin position="465"/>
        <end position="485"/>
    </location>
</feature>